<dbReference type="GO" id="GO:0015970">
    <property type="term" value="P:guanosine tetraphosphate biosynthetic process"/>
    <property type="evidence" value="ECO:0007669"/>
    <property type="project" value="UniProtKB-UniPathway"/>
</dbReference>
<dbReference type="Proteomes" id="UP000236311">
    <property type="component" value="Unassembled WGS sequence"/>
</dbReference>
<dbReference type="AlphaFoldDB" id="A0A2K4ZE64"/>
<dbReference type="Pfam" id="PF04607">
    <property type="entry name" value="RelA_SpoT"/>
    <property type="match status" value="1"/>
</dbReference>
<evidence type="ECO:0000259" key="2">
    <source>
        <dbReference type="SMART" id="SM00954"/>
    </source>
</evidence>
<keyword evidence="3" id="KW-0418">Kinase</keyword>
<dbReference type="InterPro" id="IPR043519">
    <property type="entry name" value="NT_sf"/>
</dbReference>
<dbReference type="GO" id="GO:0008728">
    <property type="term" value="F:GTP diphosphokinase activity"/>
    <property type="evidence" value="ECO:0007669"/>
    <property type="project" value="UniProtKB-EC"/>
</dbReference>
<dbReference type="GO" id="GO:0016301">
    <property type="term" value="F:kinase activity"/>
    <property type="evidence" value="ECO:0007669"/>
    <property type="project" value="UniProtKB-KW"/>
</dbReference>
<proteinExistence type="predicted"/>
<dbReference type="UniPathway" id="UPA00908">
    <property type="reaction ID" value="UER00884"/>
</dbReference>
<sequence length="231" mass="27354">MNNNTEPTQLLRDKLTDVFDEESIRLFQDFFDSAKDLMSCYRCAIMEVETKFRVLNERFSIYHDRNPIDTIQNRLKSPESLRNKLIRKNLPYTMEAIEDNIFDVAGVRVICSFVDDIYMLADCLLQQDDITLIKRKDYIQNPKENGYRSLHLIVEVPIFLQDEKRFMKVEVQLRTIAMEFWANLEHQLRYKKNLSPEILAKTGARLYECAELSALLDSHMQDIKDTIEKEE</sequence>
<evidence type="ECO:0000256" key="1">
    <source>
        <dbReference type="ARBA" id="ARBA00004976"/>
    </source>
</evidence>
<evidence type="ECO:0000313" key="4">
    <source>
        <dbReference type="Proteomes" id="UP000236311"/>
    </source>
</evidence>
<organism evidence="3 4">
    <name type="scientific">Acetatifactor muris</name>
    <dbReference type="NCBI Taxonomy" id="879566"/>
    <lineage>
        <taxon>Bacteria</taxon>
        <taxon>Bacillati</taxon>
        <taxon>Bacillota</taxon>
        <taxon>Clostridia</taxon>
        <taxon>Lachnospirales</taxon>
        <taxon>Lachnospiraceae</taxon>
        <taxon>Acetatifactor</taxon>
    </lineage>
</organism>
<reference evidence="3 4" key="1">
    <citation type="submission" date="2018-01" db="EMBL/GenBank/DDBJ databases">
        <authorList>
            <person name="Gaut B.S."/>
            <person name="Morton B.R."/>
            <person name="Clegg M.T."/>
            <person name="Duvall M.R."/>
        </authorList>
    </citation>
    <scope>NUCLEOTIDE SEQUENCE [LARGE SCALE GENOMIC DNA]</scope>
    <source>
        <strain evidence="3">GP69</strain>
    </source>
</reference>
<dbReference type="Gene3D" id="3.30.460.10">
    <property type="entry name" value="Beta Polymerase, domain 2"/>
    <property type="match status" value="1"/>
</dbReference>
<dbReference type="PANTHER" id="PTHR47837">
    <property type="entry name" value="GTP PYROPHOSPHOKINASE YJBM"/>
    <property type="match status" value="1"/>
</dbReference>
<dbReference type="EMBL" id="OFSM01000006">
    <property type="protein sequence ID" value="SOY28740.1"/>
    <property type="molecule type" value="Genomic_DNA"/>
</dbReference>
<name>A0A2K4ZE64_9FIRM</name>
<keyword evidence="3" id="KW-0808">Transferase</keyword>
<dbReference type="CDD" id="cd05399">
    <property type="entry name" value="NT_Rel-Spo_like"/>
    <property type="match status" value="1"/>
</dbReference>
<dbReference type="OrthoDB" id="9789634at2"/>
<evidence type="ECO:0000313" key="3">
    <source>
        <dbReference type="EMBL" id="SOY28740.1"/>
    </source>
</evidence>
<dbReference type="SUPFAM" id="SSF81301">
    <property type="entry name" value="Nucleotidyltransferase"/>
    <property type="match status" value="1"/>
</dbReference>
<feature type="domain" description="RelA/SpoT" evidence="2">
    <location>
        <begin position="73"/>
        <end position="196"/>
    </location>
</feature>
<dbReference type="InterPro" id="IPR052366">
    <property type="entry name" value="GTP_Pyrophosphokinase"/>
</dbReference>
<accession>A0A2K4ZE64</accession>
<comment type="pathway">
    <text evidence="1">Purine metabolism; ppGpp biosynthesis; ppGpp from GTP: step 1/2.</text>
</comment>
<dbReference type="EC" id="2.7.6.5" evidence="3"/>
<dbReference type="PANTHER" id="PTHR47837:SF2">
    <property type="entry name" value="GTP PYROPHOSPHOKINASE YWAC"/>
    <property type="match status" value="1"/>
</dbReference>
<gene>
    <name evidence="3" type="primary">ywaC_2</name>
    <name evidence="3" type="ORF">AMURIS_01451</name>
</gene>
<dbReference type="SMART" id="SM00954">
    <property type="entry name" value="RelA_SpoT"/>
    <property type="match status" value="1"/>
</dbReference>
<dbReference type="RefSeq" id="WP_103238822.1">
    <property type="nucleotide sequence ID" value="NZ_JANJZD010000006.1"/>
</dbReference>
<dbReference type="InterPro" id="IPR007685">
    <property type="entry name" value="RelA_SpoT"/>
</dbReference>
<protein>
    <submittedName>
        <fullName evidence="3">GTP pyrophosphokinase YwaC</fullName>
        <ecNumber evidence="3">2.7.6.5</ecNumber>
    </submittedName>
</protein>
<dbReference type="Gene3D" id="1.10.287.860">
    <property type="entry name" value="Nucleotidyltransferase"/>
    <property type="match status" value="1"/>
</dbReference>
<keyword evidence="4" id="KW-1185">Reference proteome</keyword>